<dbReference type="AlphaFoldDB" id="A0A1T4VVV2"/>
<dbReference type="STRING" id="39495.SAMN02745111_01698"/>
<sequence length="150" mass="17693">MIEKQTSELNKVLAHTHVEEFAEFIDKNKDAFIKDTAFREYFSKLLKEKKISRREVFIEADISDRYGYKLLSGEKHTNQRDMILRICYAASFTIDETQMALRLYRLPELYSRIPRDAFFIACFNERPGNINEVNELLVKNGFDAILKEDV</sequence>
<dbReference type="EMBL" id="FUXZ01000010">
    <property type="protein sequence ID" value="SKA68948.1"/>
    <property type="molecule type" value="Genomic_DNA"/>
</dbReference>
<organism evidence="1 2">
    <name type="scientific">Eubacterium uniforme</name>
    <dbReference type="NCBI Taxonomy" id="39495"/>
    <lineage>
        <taxon>Bacteria</taxon>
        <taxon>Bacillati</taxon>
        <taxon>Bacillota</taxon>
        <taxon>Clostridia</taxon>
        <taxon>Eubacteriales</taxon>
        <taxon>Eubacteriaceae</taxon>
        <taxon>Eubacterium</taxon>
    </lineage>
</organism>
<reference evidence="1 2" key="1">
    <citation type="submission" date="2017-02" db="EMBL/GenBank/DDBJ databases">
        <authorList>
            <person name="Peterson S.W."/>
        </authorList>
    </citation>
    <scope>NUCLEOTIDE SEQUENCE [LARGE SCALE GENOMIC DNA]</scope>
    <source>
        <strain evidence="1 2">ATCC 35992</strain>
    </source>
</reference>
<evidence type="ECO:0000313" key="1">
    <source>
        <dbReference type="EMBL" id="SKA68948.1"/>
    </source>
</evidence>
<evidence type="ECO:0008006" key="3">
    <source>
        <dbReference type="Google" id="ProtNLM"/>
    </source>
</evidence>
<name>A0A1T4VVV2_9FIRM</name>
<proteinExistence type="predicted"/>
<gene>
    <name evidence="1" type="ORF">SAMN02745111_01698</name>
</gene>
<dbReference type="RefSeq" id="WP_078766551.1">
    <property type="nucleotide sequence ID" value="NZ_FUXZ01000010.1"/>
</dbReference>
<keyword evidence="2" id="KW-1185">Reference proteome</keyword>
<evidence type="ECO:0000313" key="2">
    <source>
        <dbReference type="Proteomes" id="UP000190814"/>
    </source>
</evidence>
<accession>A0A1T4VVV2</accession>
<dbReference type="Proteomes" id="UP000190814">
    <property type="component" value="Unassembled WGS sequence"/>
</dbReference>
<dbReference type="OrthoDB" id="2002608at2"/>
<protein>
    <recommendedName>
        <fullName evidence="3">XRE family transcriptional regulator</fullName>
    </recommendedName>
</protein>